<dbReference type="Pfam" id="PF04390">
    <property type="entry name" value="LptE"/>
    <property type="match status" value="1"/>
</dbReference>
<proteinExistence type="predicted"/>
<dbReference type="KEGG" id="tpx:Turpa_1778"/>
<organism evidence="1 2">
    <name type="scientific">Turneriella parva (strain ATCC BAA-1111 / DSM 21527 / NCTC 11395 / H)</name>
    <name type="common">Leptospira parva</name>
    <dbReference type="NCBI Taxonomy" id="869212"/>
    <lineage>
        <taxon>Bacteria</taxon>
        <taxon>Pseudomonadati</taxon>
        <taxon>Spirochaetota</taxon>
        <taxon>Spirochaetia</taxon>
        <taxon>Leptospirales</taxon>
        <taxon>Leptospiraceae</taxon>
        <taxon>Turneriella</taxon>
    </lineage>
</organism>
<protein>
    <recommendedName>
        <fullName evidence="3">Lipoprotein</fullName>
    </recommendedName>
</protein>
<evidence type="ECO:0000313" key="1">
    <source>
        <dbReference type="EMBL" id="AFM12425.1"/>
    </source>
</evidence>
<keyword evidence="2" id="KW-1185">Reference proteome</keyword>
<dbReference type="AlphaFoldDB" id="I4B568"/>
<gene>
    <name evidence="1" type="ordered locus">Turpa_1778</name>
</gene>
<dbReference type="STRING" id="869212.Turpa_1778"/>
<reference evidence="1 2" key="1">
    <citation type="submission" date="2012-06" db="EMBL/GenBank/DDBJ databases">
        <title>The complete chromosome of genome of Turneriella parva DSM 21527.</title>
        <authorList>
            <consortium name="US DOE Joint Genome Institute (JGI-PGF)"/>
            <person name="Lucas S."/>
            <person name="Han J."/>
            <person name="Lapidus A."/>
            <person name="Bruce D."/>
            <person name="Goodwin L."/>
            <person name="Pitluck S."/>
            <person name="Peters L."/>
            <person name="Kyrpides N."/>
            <person name="Mavromatis K."/>
            <person name="Ivanova N."/>
            <person name="Mikhailova N."/>
            <person name="Chertkov O."/>
            <person name="Detter J.C."/>
            <person name="Tapia R."/>
            <person name="Han C."/>
            <person name="Land M."/>
            <person name="Hauser L."/>
            <person name="Markowitz V."/>
            <person name="Cheng J.-F."/>
            <person name="Hugenholtz P."/>
            <person name="Woyke T."/>
            <person name="Wu D."/>
            <person name="Gronow S."/>
            <person name="Wellnitz S."/>
            <person name="Brambilla E."/>
            <person name="Klenk H.-P."/>
            <person name="Eisen J.A."/>
        </authorList>
    </citation>
    <scope>NUCLEOTIDE SEQUENCE [LARGE SCALE GENOMIC DNA]</scope>
    <source>
        <strain evidence="2">ATCC BAA-1111 / DSM 21527 / NCTC 11395 / H</strain>
    </source>
</reference>
<dbReference type="GO" id="GO:0019867">
    <property type="term" value="C:outer membrane"/>
    <property type="evidence" value="ECO:0007669"/>
    <property type="project" value="InterPro"/>
</dbReference>
<evidence type="ECO:0008006" key="3">
    <source>
        <dbReference type="Google" id="ProtNLM"/>
    </source>
</evidence>
<accession>I4B568</accession>
<evidence type="ECO:0000313" key="2">
    <source>
        <dbReference type="Proteomes" id="UP000006048"/>
    </source>
</evidence>
<name>I4B568_TURPD</name>
<dbReference type="GO" id="GO:0043165">
    <property type="term" value="P:Gram-negative-bacterium-type cell outer membrane assembly"/>
    <property type="evidence" value="ECO:0007669"/>
    <property type="project" value="InterPro"/>
</dbReference>
<dbReference type="RefSeq" id="WP_014802934.1">
    <property type="nucleotide sequence ID" value="NC_018020.1"/>
</dbReference>
<sequence>MISTRARLSRLPGVTGASGLRQLLCIGLTLTGFSFAPFGCATLSKGFGDTESEPLTLEYRKFRSARRLLYIQNFDNRTFSPQLTGRLKDKLQVAYTRLSSVVVTPDKKAAQLILYGKILFYAEEPGVFDRSAAPLTYNLSIVASVRIRARGEGEEDTQPYEQHTVRYATTYSAGEPLFESRYTAEERLLDGLADRIVNATYEPGATP</sequence>
<dbReference type="EMBL" id="CP002959">
    <property type="protein sequence ID" value="AFM12425.1"/>
    <property type="molecule type" value="Genomic_DNA"/>
</dbReference>
<dbReference type="InterPro" id="IPR007485">
    <property type="entry name" value="LPS_assembly_LptE"/>
</dbReference>
<dbReference type="Proteomes" id="UP000006048">
    <property type="component" value="Chromosome"/>
</dbReference>
<dbReference type="HOGENOM" id="CLU_1325888_0_0_12"/>